<feature type="domain" description="VOC" evidence="1">
    <location>
        <begin position="4"/>
        <end position="121"/>
    </location>
</feature>
<proteinExistence type="predicted"/>
<reference evidence="2 3" key="1">
    <citation type="submission" date="2019-09" db="EMBL/GenBank/DDBJ databases">
        <title>Isolation and complete genome sequencing of Methylocystis species.</title>
        <authorList>
            <person name="Rumah B.L."/>
            <person name="Stead C.E."/>
            <person name="Stevens B.C."/>
            <person name="Minton N.P."/>
            <person name="Grosse-Honebrink A."/>
            <person name="Zhang Y."/>
        </authorList>
    </citation>
    <scope>NUCLEOTIDE SEQUENCE [LARGE SCALE GENOMIC DNA]</scope>
    <source>
        <strain evidence="2 3">BRCS2</strain>
    </source>
</reference>
<evidence type="ECO:0000313" key="3">
    <source>
        <dbReference type="Proteomes" id="UP000422569"/>
    </source>
</evidence>
<dbReference type="CDD" id="cd08351">
    <property type="entry name" value="ChaP_like"/>
    <property type="match status" value="1"/>
</dbReference>
<dbReference type="Gene3D" id="3.10.180.10">
    <property type="entry name" value="2,3-Dihydroxybiphenyl 1,2-Dioxygenase, domain 1"/>
    <property type="match status" value="1"/>
</dbReference>
<sequence length="123" mass="13722">MTIVLNHIIVAAKNKRDAARWFAGIFGLPFDETAATHFAPVKVNDTLTLLFDDERNFPPSHYAFHVSDVEFDDIFGRVQASGMKFGSAPGNFEDGKLNHWNGGRGVYFRSPDGHVLELMTVPQ</sequence>
<dbReference type="InterPro" id="IPR004360">
    <property type="entry name" value="Glyas_Fos-R_dOase_dom"/>
</dbReference>
<dbReference type="SUPFAM" id="SSF54593">
    <property type="entry name" value="Glyoxalase/Bleomycin resistance protein/Dihydroxybiphenyl dioxygenase"/>
    <property type="match status" value="1"/>
</dbReference>
<dbReference type="KEGG" id="mpar:F7D14_15540"/>
<dbReference type="PROSITE" id="PS51819">
    <property type="entry name" value="VOC"/>
    <property type="match status" value="1"/>
</dbReference>
<keyword evidence="3" id="KW-1185">Reference proteome</keyword>
<dbReference type="Pfam" id="PF00903">
    <property type="entry name" value="Glyoxalase"/>
    <property type="match status" value="1"/>
</dbReference>
<dbReference type="EMBL" id="CP044331">
    <property type="protein sequence ID" value="QGM98754.1"/>
    <property type="molecule type" value="Genomic_DNA"/>
</dbReference>
<accession>A0A6B8M4A9</accession>
<dbReference type="InterPro" id="IPR037523">
    <property type="entry name" value="VOC_core"/>
</dbReference>
<evidence type="ECO:0000313" key="2">
    <source>
        <dbReference type="EMBL" id="QGM98754.1"/>
    </source>
</evidence>
<evidence type="ECO:0000259" key="1">
    <source>
        <dbReference type="PROSITE" id="PS51819"/>
    </source>
</evidence>
<organism evidence="2 3">
    <name type="scientific">Methylocystis parvus</name>
    <dbReference type="NCBI Taxonomy" id="134"/>
    <lineage>
        <taxon>Bacteria</taxon>
        <taxon>Pseudomonadati</taxon>
        <taxon>Pseudomonadota</taxon>
        <taxon>Alphaproteobacteria</taxon>
        <taxon>Hyphomicrobiales</taxon>
        <taxon>Methylocystaceae</taxon>
        <taxon>Methylocystis</taxon>
    </lineage>
</organism>
<name>A0A6B8M4A9_9HYPH</name>
<dbReference type="InterPro" id="IPR029068">
    <property type="entry name" value="Glyas_Bleomycin-R_OHBP_Dase"/>
</dbReference>
<gene>
    <name evidence="2" type="ORF">F7D14_15540</name>
</gene>
<dbReference type="Proteomes" id="UP000422569">
    <property type="component" value="Chromosome"/>
</dbReference>
<dbReference type="AlphaFoldDB" id="A0A6B8M4A9"/>
<protein>
    <submittedName>
        <fullName evidence="2">VOC family protein</fullName>
    </submittedName>
</protein>
<dbReference type="RefSeq" id="WP_016921104.1">
    <property type="nucleotide sequence ID" value="NZ_CP044331.1"/>
</dbReference>